<dbReference type="InterPro" id="IPR015943">
    <property type="entry name" value="WD40/YVTN_repeat-like_dom_sf"/>
</dbReference>
<feature type="region of interest" description="Disordered" evidence="6">
    <location>
        <begin position="492"/>
        <end position="612"/>
    </location>
</feature>
<dbReference type="InterPro" id="IPR011009">
    <property type="entry name" value="Kinase-like_dom_sf"/>
</dbReference>
<dbReference type="Proteomes" id="UP000815325">
    <property type="component" value="Unassembled WGS sequence"/>
</dbReference>
<dbReference type="Pfam" id="PF00400">
    <property type="entry name" value="WD40"/>
    <property type="match status" value="2"/>
</dbReference>
<gene>
    <name evidence="8" type="ORF">DUNSADRAFT_10078</name>
</gene>
<dbReference type="InterPro" id="IPR036322">
    <property type="entry name" value="WD40_repeat_dom_sf"/>
</dbReference>
<dbReference type="Gene3D" id="2.130.10.10">
    <property type="entry name" value="YVTN repeat-like/Quinoprotein amine dehydrogenase"/>
    <property type="match status" value="1"/>
</dbReference>
<comment type="caution">
    <text evidence="8">The sequence shown here is derived from an EMBL/GenBank/DDBJ whole genome shotgun (WGS) entry which is preliminary data.</text>
</comment>
<dbReference type="SUPFAM" id="SSF56112">
    <property type="entry name" value="Protein kinase-like (PK-like)"/>
    <property type="match status" value="1"/>
</dbReference>
<organism evidence="8 9">
    <name type="scientific">Dunaliella salina</name>
    <name type="common">Green alga</name>
    <name type="synonym">Protococcus salinus</name>
    <dbReference type="NCBI Taxonomy" id="3046"/>
    <lineage>
        <taxon>Eukaryota</taxon>
        <taxon>Viridiplantae</taxon>
        <taxon>Chlorophyta</taxon>
        <taxon>core chlorophytes</taxon>
        <taxon>Chlorophyceae</taxon>
        <taxon>CS clade</taxon>
        <taxon>Chlamydomonadales</taxon>
        <taxon>Dunaliellaceae</taxon>
        <taxon>Dunaliella</taxon>
    </lineage>
</organism>
<protein>
    <recommendedName>
        <fullName evidence="7">Response regulatory domain-containing protein</fullName>
    </recommendedName>
</protein>
<evidence type="ECO:0000256" key="1">
    <source>
        <dbReference type="ARBA" id="ARBA00022574"/>
    </source>
</evidence>
<dbReference type="PROSITE" id="PS50294">
    <property type="entry name" value="WD_REPEATS_REGION"/>
    <property type="match status" value="2"/>
</dbReference>
<sequence length="1429" mass="150007">MDVLAPDTVHVLLVDDERLSRVVVANLLRKCNYKVTVAESGTQALEALQQQAVGTFQLVLTDVMMPQVGGIDLLRFIRSHHQLGDLPVVMMSASERAEMVYECIRGGAEEYLIKPVTRKEVQNIWTHIIRRLNHPPTGAGAGAGAAGALLPAPQHATAGSNNRAQALGAAEPASTVQHQAVEPSATPAALPLQQLAPQQQQAAAPHAAGAAGPSSAAALYPASPPLRPNTPVISPAQQQQHQSQQQLASSLSMAAAATASGQQHQQHHQHQHQPWHTLALRHMNGVGTALPQQHLTTAALPQQQHHMHTLLMQRGEGGCCGGNRGDQPQAKRVRLQNGSGAPTLLGASATAANQRGGGASGQATDWFRGTRGAGAEVAGTSYGGGGAEQLGGVQGGMMVEAAGRAEREGGAQVAPLLGGFGLGSTGGEGTSVVPLSHWLARPNRVVQPKESFWIFTETLLLLEKFHAHCDASVGWLRPSSLTLSRTGRVSFAASPHTAHPHAPPQPQQVLQHHIHTQSAGRGPCGSTRTHRRAVGAAQPSRMGGALHTAASGSGEAPQGTLPVAAGAADVGMSTEGGGEDGGLGGPAYPGTGGTLSGIRRGRASPPAAGDAPPGICLSPGGAPCSRSAGGTGCACRCGHGGGSGLELVDMMYASPEEERGAPTSRQSDVFSLGVLFFELFHVANPPENLSKRLRTLSDLRQRILPPAFLKHQPKEAAFTLVLLHPDSAARPTVAELLEGDMFRNAAEALRARHSMMEAEEAALETQVLADFLRLMHQRKEEEVQHVSSQISDLTQDIQQLEAHLGIQSKGTPDAGDQQHQHQQQQLQPQRRRPRAIPSRSASFLRLGSTSSATAAAATANQHAHPSHHTPHLSSNPQIMLGDTQFPVHGRLGNNSNSNKDNRSGSEHGTTAATAAAGTAPPCVSPRTSLSAGPHPPTPQTNHGDSTGGGSRGEAGGAGEEEADATAAETAMALWPRIQSSYRQLELEYFKRRAAAQRAAESCGASECGAGEPAGVQEGMAAAAPPAAGRGAAAVPAGRAARAQQSVQQQGAPPAAAAPPLPSHIATFADDLSSYVRYDRFEVMASLQQGDLRGASQQAASSSMVCCAAFDRDDEYFATVGVAKRIRIYELSSLVASGANPVLGACQYPVLEVSSRSRLSSVCWSSYIKAHLACSDYEGVVQLWDVNANSEIMQFEEHSKRVWSVDYSSIDPTRLVSGSDDGTIKIWTLNQESSVANIDCKANVCSVQFSPTSPHLVAAGTANCRAYLYDLRKASFPLSTTIHGHSKAVSYVRFLSGSQLVTASTDNSLKLWDLSSAGDSAQPACLTTYAGHLNERNFVGLSASQEGYLACGSETNEVYCYYKALPMPIVKHHFSARSSTCGMGSADNSSGSLDSGVPLLMLCMLYHFLGWSPPFGAEPPYVHVVNTERI</sequence>
<evidence type="ECO:0000256" key="4">
    <source>
        <dbReference type="PROSITE-ProRule" id="PRU00221"/>
    </source>
</evidence>
<dbReference type="SUPFAM" id="SSF50978">
    <property type="entry name" value="WD40 repeat-like"/>
    <property type="match status" value="1"/>
</dbReference>
<keyword evidence="3" id="KW-0597">Phosphoprotein</keyword>
<dbReference type="PRINTS" id="PR00320">
    <property type="entry name" value="GPROTEINBRPT"/>
</dbReference>
<dbReference type="InterPro" id="IPR020472">
    <property type="entry name" value="WD40_PAC1"/>
</dbReference>
<feature type="compositionally biased region" description="Gly residues" evidence="6">
    <location>
        <begin position="945"/>
        <end position="957"/>
    </location>
</feature>
<feature type="coiled-coil region" evidence="5">
    <location>
        <begin position="746"/>
        <end position="803"/>
    </location>
</feature>
<feature type="compositionally biased region" description="Gly residues" evidence="6">
    <location>
        <begin position="574"/>
        <end position="595"/>
    </location>
</feature>
<dbReference type="SMART" id="SM00320">
    <property type="entry name" value="WD40"/>
    <property type="match status" value="6"/>
</dbReference>
<evidence type="ECO:0000313" key="8">
    <source>
        <dbReference type="EMBL" id="KAF5833546.1"/>
    </source>
</evidence>
<feature type="region of interest" description="Disordered" evidence="6">
    <location>
        <begin position="196"/>
        <end position="276"/>
    </location>
</feature>
<feature type="region of interest" description="Disordered" evidence="6">
    <location>
        <begin position="807"/>
        <end position="966"/>
    </location>
</feature>
<dbReference type="InterPro" id="IPR001680">
    <property type="entry name" value="WD40_rpt"/>
</dbReference>
<feature type="compositionally biased region" description="Low complexity" evidence="6">
    <location>
        <begin position="908"/>
        <end position="919"/>
    </location>
</feature>
<evidence type="ECO:0000259" key="7">
    <source>
        <dbReference type="PROSITE" id="PS50110"/>
    </source>
</evidence>
<feature type="compositionally biased region" description="Low complexity" evidence="6">
    <location>
        <begin position="848"/>
        <end position="859"/>
    </location>
</feature>
<feature type="compositionally biased region" description="Low complexity" evidence="6">
    <location>
        <begin position="234"/>
        <end position="264"/>
    </location>
</feature>
<feature type="domain" description="Response regulatory" evidence="7">
    <location>
        <begin position="10"/>
        <end position="129"/>
    </location>
</feature>
<dbReference type="EMBL" id="MU069804">
    <property type="protein sequence ID" value="KAF5833546.1"/>
    <property type="molecule type" value="Genomic_DNA"/>
</dbReference>
<dbReference type="Pfam" id="PF00072">
    <property type="entry name" value="Response_reg"/>
    <property type="match status" value="1"/>
</dbReference>
<evidence type="ECO:0000256" key="3">
    <source>
        <dbReference type="PROSITE-ProRule" id="PRU00169"/>
    </source>
</evidence>
<keyword evidence="5" id="KW-0175">Coiled coil</keyword>
<dbReference type="PANTHER" id="PTHR44218">
    <property type="entry name" value="PROTEIN SPA1-RELATED 2"/>
    <property type="match status" value="1"/>
</dbReference>
<feature type="repeat" description="WD" evidence="4">
    <location>
        <begin position="1281"/>
        <end position="1321"/>
    </location>
</feature>
<feature type="compositionally biased region" description="Low complexity" evidence="6">
    <location>
        <begin position="196"/>
        <end position="221"/>
    </location>
</feature>
<dbReference type="InterPro" id="IPR001789">
    <property type="entry name" value="Sig_transdc_resp-reg_receiver"/>
</dbReference>
<keyword evidence="1 4" id="KW-0853">WD repeat</keyword>
<dbReference type="PROSITE" id="PS50082">
    <property type="entry name" value="WD_REPEATS_2"/>
    <property type="match status" value="2"/>
</dbReference>
<keyword evidence="2" id="KW-0677">Repeat</keyword>
<accession>A0ABQ7GG17</accession>
<evidence type="ECO:0000256" key="2">
    <source>
        <dbReference type="ARBA" id="ARBA00022737"/>
    </source>
</evidence>
<dbReference type="SUPFAM" id="SSF52172">
    <property type="entry name" value="CheY-like"/>
    <property type="match status" value="1"/>
</dbReference>
<feature type="region of interest" description="Disordered" evidence="6">
    <location>
        <begin position="1036"/>
        <end position="1058"/>
    </location>
</feature>
<dbReference type="PROSITE" id="PS00678">
    <property type="entry name" value="WD_REPEATS_1"/>
    <property type="match status" value="1"/>
</dbReference>
<dbReference type="Gene3D" id="1.10.510.10">
    <property type="entry name" value="Transferase(Phosphotransferase) domain 1"/>
    <property type="match status" value="1"/>
</dbReference>
<dbReference type="InterPro" id="IPR011006">
    <property type="entry name" value="CheY-like_superfamily"/>
</dbReference>
<keyword evidence="9" id="KW-1185">Reference proteome</keyword>
<feature type="compositionally biased region" description="Low complexity" evidence="6">
    <location>
        <begin position="603"/>
        <end position="612"/>
    </location>
</feature>
<reference evidence="8" key="1">
    <citation type="submission" date="2017-08" db="EMBL/GenBank/DDBJ databases">
        <authorList>
            <person name="Polle J.E."/>
            <person name="Barry K."/>
            <person name="Cushman J."/>
            <person name="Schmutz J."/>
            <person name="Tran D."/>
            <person name="Hathwaick L.T."/>
            <person name="Yim W.C."/>
            <person name="Jenkins J."/>
            <person name="Mckie-Krisberg Z.M."/>
            <person name="Prochnik S."/>
            <person name="Lindquist E."/>
            <person name="Dockter R.B."/>
            <person name="Adam C."/>
            <person name="Molina H."/>
            <person name="Bunkerborg J."/>
            <person name="Jin E."/>
            <person name="Buchheim M."/>
            <person name="Magnuson J."/>
        </authorList>
    </citation>
    <scope>NUCLEOTIDE SEQUENCE</scope>
    <source>
        <strain evidence="8">CCAP 19/18</strain>
    </source>
</reference>
<feature type="modified residue" description="4-aspartylphosphate" evidence="3">
    <location>
        <position position="62"/>
    </location>
</feature>
<feature type="region of interest" description="Disordered" evidence="6">
    <location>
        <begin position="153"/>
        <end position="183"/>
    </location>
</feature>
<dbReference type="PANTHER" id="PTHR44218:SF6">
    <property type="entry name" value="PROTEIN SUPPRESSOR OF PHYA-105 1"/>
    <property type="match status" value="1"/>
</dbReference>
<feature type="compositionally biased region" description="Low complexity" evidence="6">
    <location>
        <begin position="1036"/>
        <end position="1054"/>
    </location>
</feature>
<dbReference type="SMART" id="SM00448">
    <property type="entry name" value="REC"/>
    <property type="match status" value="1"/>
</dbReference>
<dbReference type="InterPro" id="IPR019775">
    <property type="entry name" value="WD40_repeat_CS"/>
</dbReference>
<evidence type="ECO:0000256" key="5">
    <source>
        <dbReference type="SAM" id="Coils"/>
    </source>
</evidence>
<evidence type="ECO:0000256" key="6">
    <source>
        <dbReference type="SAM" id="MobiDB-lite"/>
    </source>
</evidence>
<evidence type="ECO:0000313" key="9">
    <source>
        <dbReference type="Proteomes" id="UP000815325"/>
    </source>
</evidence>
<dbReference type="PROSITE" id="PS50110">
    <property type="entry name" value="RESPONSE_REGULATORY"/>
    <property type="match status" value="1"/>
</dbReference>
<dbReference type="InterPro" id="IPR044630">
    <property type="entry name" value="SPA1/2/3/4"/>
</dbReference>
<dbReference type="Gene3D" id="3.40.50.2300">
    <property type="match status" value="1"/>
</dbReference>
<name>A0ABQ7GG17_DUNSA</name>
<proteinExistence type="predicted"/>
<feature type="repeat" description="WD" evidence="4">
    <location>
        <begin position="1194"/>
        <end position="1236"/>
    </location>
</feature>